<comment type="caution">
    <text evidence="1">The sequence shown here is derived from an EMBL/GenBank/DDBJ whole genome shotgun (WGS) entry which is preliminary data.</text>
</comment>
<sequence length="541" mass="61215">MAGRTKDRELLALARTKKTPALQGIDTCAFQLVEWRSFGNNDVDNFLSKNHSLPWKENLSNSIKHENFVQFGSKISRRVQTELYAELQKDPFQQWNYRSRWREMGDLKLNGELMSKAIQPGNPVRLKNVLIKAVKGQQINVAVIGGSNSAGGKLGTDEKSLDGLFFKVFADWWNKTIGKVTKSFMKSYEVTIGGTGSYFFAFCYKTFIPENQTIDLAFIDASINFNMRGKAEAFEQLTRQVLLYPSVPAILYVNLVSGLGVDPKTKKVVNPRCINLENFGQTEVARHYGITSFSLKEVLCRKEDDEWTAVVTNMAGSDGRHIGIKAHALISMLMIDYIRGVFDQVLNDLSNGNITYRFAPLPELLSLKRDTEVLKQPLCWTRMTPNIFKDLHRPNIQIQITQNDGFAPYGSFRDERSSDGNTNTDMRTDAQGGWGTWRRYSSIKFRFYVPSVSSSYNTRSVIILTRTSGNGGKAEVRLDEEKNKTIYINTKSIYGQTRLDTVATRVKPGYHTITFRTVCKGNFLVSGVVVGPPDFERRKVI</sequence>
<dbReference type="EMBL" id="RCHS01003843">
    <property type="protein sequence ID" value="RMX39255.1"/>
    <property type="molecule type" value="Genomic_DNA"/>
</dbReference>
<dbReference type="AlphaFoldDB" id="A0A3M6TCW4"/>
<gene>
    <name evidence="1" type="ORF">pdam_00018986</name>
</gene>
<organism evidence="1 2">
    <name type="scientific">Pocillopora damicornis</name>
    <name type="common">Cauliflower coral</name>
    <name type="synonym">Millepora damicornis</name>
    <dbReference type="NCBI Taxonomy" id="46731"/>
    <lineage>
        <taxon>Eukaryota</taxon>
        <taxon>Metazoa</taxon>
        <taxon>Cnidaria</taxon>
        <taxon>Anthozoa</taxon>
        <taxon>Hexacorallia</taxon>
        <taxon>Scleractinia</taxon>
        <taxon>Astrocoeniina</taxon>
        <taxon>Pocilloporidae</taxon>
        <taxon>Pocillopora</taxon>
    </lineage>
</organism>
<evidence type="ECO:0000313" key="2">
    <source>
        <dbReference type="Proteomes" id="UP000275408"/>
    </source>
</evidence>
<keyword evidence="2" id="KW-1185">Reference proteome</keyword>
<dbReference type="PANTHER" id="PTHR34407:SF1">
    <property type="entry name" value="SGNH HYDROLASE-TYPE ESTERASE DOMAIN-CONTAINING PROTEIN"/>
    <property type="match status" value="1"/>
</dbReference>
<evidence type="ECO:0008006" key="3">
    <source>
        <dbReference type="Google" id="ProtNLM"/>
    </source>
</evidence>
<evidence type="ECO:0000313" key="1">
    <source>
        <dbReference type="EMBL" id="RMX39255.1"/>
    </source>
</evidence>
<dbReference type="Proteomes" id="UP000275408">
    <property type="component" value="Unassembled WGS sequence"/>
</dbReference>
<protein>
    <recommendedName>
        <fullName evidence="3">SGNH hydrolase-type esterase domain-containing protein</fullName>
    </recommendedName>
</protein>
<name>A0A3M6TCW4_POCDA</name>
<proteinExistence type="predicted"/>
<dbReference type="OMA" id="LEFAIND"/>
<accession>A0A3M6TCW4</accession>
<reference evidence="1 2" key="1">
    <citation type="journal article" date="2018" name="Sci. Rep.">
        <title>Comparative analysis of the Pocillopora damicornis genome highlights role of immune system in coral evolution.</title>
        <authorList>
            <person name="Cunning R."/>
            <person name="Bay R.A."/>
            <person name="Gillette P."/>
            <person name="Baker A.C."/>
            <person name="Traylor-Knowles N."/>
        </authorList>
    </citation>
    <scope>NUCLEOTIDE SEQUENCE [LARGE SCALE GENOMIC DNA]</scope>
    <source>
        <strain evidence="1">RSMAS</strain>
        <tissue evidence="1">Whole animal</tissue>
    </source>
</reference>
<dbReference type="OrthoDB" id="5951887at2759"/>
<dbReference type="PANTHER" id="PTHR34407">
    <property type="entry name" value="EXPRESSED PROTEIN"/>
    <property type="match status" value="1"/>
</dbReference>